<keyword evidence="1" id="KW-0732">Signal</keyword>
<accession>M2U147</accession>
<feature type="chain" id="PRO_5004026338" description="Outer membrane protein beta-barrel domain-containing protein" evidence="1">
    <location>
        <begin position="21"/>
        <end position="153"/>
    </location>
</feature>
<dbReference type="Proteomes" id="UP000011717">
    <property type="component" value="Unassembled WGS sequence"/>
</dbReference>
<dbReference type="OrthoDB" id="7427117at2"/>
<proteinExistence type="predicted"/>
<dbReference type="EMBL" id="AMRV01000018">
    <property type="protein sequence ID" value="EMD81722.1"/>
    <property type="molecule type" value="Genomic_DNA"/>
</dbReference>
<dbReference type="RefSeq" id="WP_008603889.1">
    <property type="nucleotide sequence ID" value="NZ_AMRV01000018.1"/>
</dbReference>
<organism evidence="2 3">
    <name type="scientific">Pacificimonas flava</name>
    <dbReference type="NCBI Taxonomy" id="1234595"/>
    <lineage>
        <taxon>Bacteria</taxon>
        <taxon>Pseudomonadati</taxon>
        <taxon>Pseudomonadota</taxon>
        <taxon>Alphaproteobacteria</taxon>
        <taxon>Sphingomonadales</taxon>
        <taxon>Sphingosinicellaceae</taxon>
        <taxon>Pacificimonas</taxon>
    </lineage>
</organism>
<gene>
    <name evidence="2" type="ORF">C725_2925</name>
</gene>
<sequence length="153" mass="15797">MKFIGRAAFAAAFLAAPAAAQIGIEGNLAEVDGEFGGELGVTYDFFDSAGFTLRSGAGAFIFDEEDSDGGNRVCRETVDGNLVGSSDCDGTSVNAYGRLELTYDLPILSVGGGLRLGDELNPYVTLAGSLAPFVKLKANLGDDYYAGGITVGF</sequence>
<evidence type="ECO:0000313" key="2">
    <source>
        <dbReference type="EMBL" id="EMD81722.1"/>
    </source>
</evidence>
<name>M2U147_9SPHN</name>
<keyword evidence="3" id="KW-1185">Reference proteome</keyword>
<evidence type="ECO:0000256" key="1">
    <source>
        <dbReference type="SAM" id="SignalP"/>
    </source>
</evidence>
<protein>
    <recommendedName>
        <fullName evidence="4">Outer membrane protein beta-barrel domain-containing protein</fullName>
    </recommendedName>
</protein>
<evidence type="ECO:0000313" key="3">
    <source>
        <dbReference type="Proteomes" id="UP000011717"/>
    </source>
</evidence>
<reference evidence="2 3" key="1">
    <citation type="journal article" date="2013" name="Genome Announc.">
        <title>Draft Genome Sequence of Strain JLT2015T, Belonging to the Family Sphingomonadaceae of the Alphaproteobacteria.</title>
        <authorList>
            <person name="Tang K."/>
            <person name="Liu K."/>
            <person name="Li S."/>
            <person name="Jiao N."/>
        </authorList>
    </citation>
    <scope>NUCLEOTIDE SEQUENCE [LARGE SCALE GENOMIC DNA]</scope>
    <source>
        <strain evidence="2 3">JLT2015</strain>
    </source>
</reference>
<dbReference type="AlphaFoldDB" id="M2U147"/>
<evidence type="ECO:0008006" key="4">
    <source>
        <dbReference type="Google" id="ProtNLM"/>
    </source>
</evidence>
<comment type="caution">
    <text evidence="2">The sequence shown here is derived from an EMBL/GenBank/DDBJ whole genome shotgun (WGS) entry which is preliminary data.</text>
</comment>
<feature type="signal peptide" evidence="1">
    <location>
        <begin position="1"/>
        <end position="20"/>
    </location>
</feature>